<dbReference type="PROSITE" id="PS50245">
    <property type="entry name" value="CAP_GLY_2"/>
    <property type="match status" value="1"/>
</dbReference>
<dbReference type="PROSITE" id="PS00845">
    <property type="entry name" value="CAP_GLY_1"/>
    <property type="match status" value="1"/>
</dbReference>
<dbReference type="SMART" id="SM01052">
    <property type="entry name" value="CAP_GLY"/>
    <property type="match status" value="1"/>
</dbReference>
<name>A0A2H6NCX9_9SAUR</name>
<reference evidence="2" key="1">
    <citation type="submission" date="2017-07" db="EMBL/GenBank/DDBJ databases">
        <authorList>
            <person name="Mikheyev A."/>
            <person name="Grau M."/>
        </authorList>
    </citation>
    <scope>NUCLEOTIDE SEQUENCE</scope>
    <source>
        <tissue evidence="2">Venom_gland</tissue>
    </source>
</reference>
<feature type="domain" description="CAP-Gly" evidence="1">
    <location>
        <begin position="104"/>
        <end position="146"/>
    </location>
</feature>
<accession>A0A2H6NCX9</accession>
<dbReference type="Pfam" id="PF01302">
    <property type="entry name" value="CAP_GLY"/>
    <property type="match status" value="1"/>
</dbReference>
<sequence>MNSLILFSKNVHDQDSALSCLESGSVGYDLSSSVENPLLNAREKESSNCQQCADSLPVSDFVGKNHLDVPSSEDTISEGHSNWFAVGEQVYVDDNKSGTVRYIGPVDFSTGTWVGIELHVQMGKHNGTVKGREYFHCKPQHGIFVRPECLANSPAQVKLHSRTSQSQVLSNVEKLKSSTFQGSSSLKAEAFCQSGDAAASAFSRKQEIRKSWIN</sequence>
<proteinExistence type="predicted"/>
<dbReference type="Gene3D" id="2.30.30.190">
    <property type="entry name" value="CAP Gly-rich-like domain"/>
    <property type="match status" value="1"/>
</dbReference>
<dbReference type="SUPFAM" id="SSF74924">
    <property type="entry name" value="Cap-Gly domain"/>
    <property type="match status" value="1"/>
</dbReference>
<protein>
    <recommendedName>
        <fullName evidence="1">CAP-Gly domain-containing protein</fullName>
    </recommendedName>
</protein>
<dbReference type="EMBL" id="IACI01086917">
    <property type="protein sequence ID" value="LAA29800.1"/>
    <property type="molecule type" value="Transcribed_RNA"/>
</dbReference>
<organism evidence="2">
    <name type="scientific">Micrurus carvalhoi</name>
    <dbReference type="NCBI Taxonomy" id="3147026"/>
    <lineage>
        <taxon>Eukaryota</taxon>
        <taxon>Metazoa</taxon>
        <taxon>Chordata</taxon>
        <taxon>Craniata</taxon>
        <taxon>Vertebrata</taxon>
        <taxon>Euteleostomi</taxon>
        <taxon>Lepidosauria</taxon>
        <taxon>Squamata</taxon>
        <taxon>Bifurcata</taxon>
        <taxon>Unidentata</taxon>
        <taxon>Episquamata</taxon>
        <taxon>Toxicofera</taxon>
        <taxon>Serpentes</taxon>
        <taxon>Colubroidea</taxon>
        <taxon>Elapidae</taxon>
        <taxon>Elapinae</taxon>
        <taxon>Micrurus</taxon>
    </lineage>
</organism>
<dbReference type="AlphaFoldDB" id="A0A2H6NCX9"/>
<dbReference type="PANTHER" id="PTHR18916">
    <property type="entry name" value="DYNACTIN 1-RELATED MICROTUBULE-BINDING"/>
    <property type="match status" value="1"/>
</dbReference>
<dbReference type="EMBL" id="IACI01086919">
    <property type="protein sequence ID" value="LAA29808.1"/>
    <property type="molecule type" value="Transcribed_RNA"/>
</dbReference>
<reference evidence="2" key="2">
    <citation type="submission" date="2017-12" db="EMBL/GenBank/DDBJ databases">
        <title>Coralsnake Venomics: Analyses of Venom Gland Transcriptomes and Proteomes of Six Brazilian Taxa.</title>
        <authorList>
            <person name="Aird S.D."/>
            <person name="Jorge da Silva N."/>
            <person name="Qiu L."/>
            <person name="Villar-Briones A."/>
            <person name="Aparecida-Saddi V."/>
            <person name="Campos-Telles M.P."/>
            <person name="Grau M."/>
            <person name="Mikheyev A.S."/>
        </authorList>
    </citation>
    <scope>NUCLEOTIDE SEQUENCE</scope>
    <source>
        <tissue evidence="2">Venom_gland</tissue>
    </source>
</reference>
<evidence type="ECO:0000313" key="2">
    <source>
        <dbReference type="EMBL" id="LAA29808.1"/>
    </source>
</evidence>
<dbReference type="InterPro" id="IPR036859">
    <property type="entry name" value="CAP-Gly_dom_sf"/>
</dbReference>
<dbReference type="InterPro" id="IPR000938">
    <property type="entry name" value="CAP-Gly_domain"/>
</dbReference>
<evidence type="ECO:0000259" key="1">
    <source>
        <dbReference type="PROSITE" id="PS50245"/>
    </source>
</evidence>